<sequence length="467" mass="51755">MTAITDSQIFGNVFSTPEIAKIWSDRQRTQYYLDFEAALAKAQAELGIIPQKACDEIVKHCTLDQLDFDLLRQQTELIGYPVLPVVQQLVKKINAVEDRLGEWIHWGTTTQDLTDTATVLQLRDTIVLLEKSLDTIANALTKLCKDHKTTPMAARSNLQQAVPISFGFKMARLLATFNRHRHRLLELKPRLLVLEFSGAAGTLATITPTTSYSPIPETSTPLALQCQTLLAKHLNLAVPSIAWHTERDTFAEFSTFLSLLTATCAKFATDLKLMMQSEVNEAREPYVAHRGSSSTMPQKRNPIGCAYICSMASSVRAMAGGMVEAMVADHERSTGPWEIEWVMLPQLCALSVACLKQTGTLLEGLEVDVEGMARNLEISKGAIVSEAVMMGLGKKVGRQYAHDLVYGLCRRAQVEGRALVELLREDEEVKKAELEEGELERLCDPGNYLGLSGVMVEMVLKETDSRV</sequence>
<dbReference type="InterPro" id="IPR008948">
    <property type="entry name" value="L-Aspartase-like"/>
</dbReference>
<name>A0A2H1G6G3_ZYMTR</name>
<evidence type="ECO:0000313" key="3">
    <source>
        <dbReference type="EMBL" id="SMR49155.1"/>
    </source>
</evidence>
<dbReference type="PANTHER" id="PTHR43172">
    <property type="entry name" value="ADENYLOSUCCINATE LYASE"/>
    <property type="match status" value="1"/>
</dbReference>
<dbReference type="CDD" id="cd01597">
    <property type="entry name" value="pCLME"/>
    <property type="match status" value="1"/>
</dbReference>
<gene>
    <name evidence="3" type="ORF">ZT1E4_G4547</name>
</gene>
<comment type="similarity">
    <text evidence="1">Belongs to the class-II fumarase/aspartase family.</text>
</comment>
<dbReference type="Gene3D" id="1.10.275.10">
    <property type="entry name" value="Fumarase/aspartase (N-terminal domain)"/>
    <property type="match status" value="1"/>
</dbReference>
<reference evidence="4" key="1">
    <citation type="submission" date="2017-05" db="EMBL/GenBank/DDBJ databases">
        <authorList>
            <person name="Song R."/>
            <person name="Chenine A.L."/>
            <person name="Ruprecht R.M."/>
        </authorList>
    </citation>
    <scope>NUCLEOTIDE SEQUENCE [LARGE SCALE GENOMIC DNA]</scope>
</reference>
<dbReference type="InterPro" id="IPR019468">
    <property type="entry name" value="AdenyloSucc_lyase_C"/>
</dbReference>
<dbReference type="Pfam" id="PF10397">
    <property type="entry name" value="ADSL_C"/>
    <property type="match status" value="1"/>
</dbReference>
<evidence type="ECO:0000256" key="1">
    <source>
        <dbReference type="ARBA" id="ARBA00034772"/>
    </source>
</evidence>
<dbReference type="GO" id="GO:0003824">
    <property type="term" value="F:catalytic activity"/>
    <property type="evidence" value="ECO:0007669"/>
    <property type="project" value="InterPro"/>
</dbReference>
<dbReference type="PANTHER" id="PTHR43172:SF2">
    <property type="entry name" value="ADENYLOSUCCINATE LYASE C-TERMINAL DOMAIN-CONTAINING PROTEIN"/>
    <property type="match status" value="1"/>
</dbReference>
<dbReference type="InterPro" id="IPR024083">
    <property type="entry name" value="Fumarase/histidase_N"/>
</dbReference>
<dbReference type="PRINTS" id="PR00145">
    <property type="entry name" value="ARGSUCLYASE"/>
</dbReference>
<dbReference type="AlphaFoldDB" id="A0A2H1G6G3"/>
<proteinExistence type="inferred from homology"/>
<accession>A0A2H1G6G3</accession>
<evidence type="ECO:0000313" key="4">
    <source>
        <dbReference type="Proteomes" id="UP000245764"/>
    </source>
</evidence>
<dbReference type="Gene3D" id="1.10.40.30">
    <property type="entry name" value="Fumarase/aspartase (C-terminal domain)"/>
    <property type="match status" value="1"/>
</dbReference>
<dbReference type="Proteomes" id="UP000245764">
    <property type="component" value="Chromosome 3"/>
</dbReference>
<organism evidence="3 4">
    <name type="scientific">Zymoseptoria tritici ST99CH_1E4</name>
    <dbReference type="NCBI Taxonomy" id="1276532"/>
    <lineage>
        <taxon>Eukaryota</taxon>
        <taxon>Fungi</taxon>
        <taxon>Dikarya</taxon>
        <taxon>Ascomycota</taxon>
        <taxon>Pezizomycotina</taxon>
        <taxon>Dothideomycetes</taxon>
        <taxon>Dothideomycetidae</taxon>
        <taxon>Mycosphaerellales</taxon>
        <taxon>Mycosphaerellaceae</taxon>
        <taxon>Zymoseptoria</taxon>
    </lineage>
</organism>
<dbReference type="Pfam" id="PF00206">
    <property type="entry name" value="Lyase_1"/>
    <property type="match status" value="1"/>
</dbReference>
<protein>
    <recommendedName>
        <fullName evidence="2">Adenylosuccinate lyase C-terminal domain-containing protein</fullName>
    </recommendedName>
</protein>
<dbReference type="InterPro" id="IPR000362">
    <property type="entry name" value="Fumarate_lyase_fam"/>
</dbReference>
<dbReference type="SMART" id="SM00998">
    <property type="entry name" value="ADSL_C"/>
    <property type="match status" value="1"/>
</dbReference>
<dbReference type="EMBL" id="LT854255">
    <property type="protein sequence ID" value="SMR49155.1"/>
    <property type="molecule type" value="Genomic_DNA"/>
</dbReference>
<dbReference type="SUPFAM" id="SSF48557">
    <property type="entry name" value="L-aspartase-like"/>
    <property type="match status" value="1"/>
</dbReference>
<dbReference type="Gene3D" id="1.20.200.10">
    <property type="entry name" value="Fumarase/aspartase (Central domain)"/>
    <property type="match status" value="1"/>
</dbReference>
<dbReference type="InterPro" id="IPR022761">
    <property type="entry name" value="Fumarate_lyase_N"/>
</dbReference>
<dbReference type="PRINTS" id="PR00149">
    <property type="entry name" value="FUMRATELYASE"/>
</dbReference>
<evidence type="ECO:0000259" key="2">
    <source>
        <dbReference type="SMART" id="SM00998"/>
    </source>
</evidence>
<feature type="domain" description="Adenylosuccinate lyase C-terminal" evidence="2">
    <location>
        <begin position="380"/>
        <end position="460"/>
    </location>
</feature>